<dbReference type="GO" id="GO:0005524">
    <property type="term" value="F:ATP binding"/>
    <property type="evidence" value="ECO:0007669"/>
    <property type="project" value="InterPro"/>
</dbReference>
<keyword evidence="3" id="KW-0808">Transferase</keyword>
<dbReference type="Proteomes" id="UP000543030">
    <property type="component" value="Unassembled WGS sequence"/>
</dbReference>
<evidence type="ECO:0000313" key="3">
    <source>
        <dbReference type="EMBL" id="MBB5191965.1"/>
    </source>
</evidence>
<comment type="caution">
    <text evidence="3">The sequence shown here is derived from an EMBL/GenBank/DDBJ whole genome shotgun (WGS) entry which is preliminary data.</text>
</comment>
<dbReference type="RefSeq" id="WP_308419160.1">
    <property type="nucleotide sequence ID" value="NZ_JACHHN010000005.1"/>
</dbReference>
<name>A0A840RF54_9NEIS</name>
<dbReference type="Pfam" id="PF07931">
    <property type="entry name" value="CPT"/>
    <property type="match status" value="1"/>
</dbReference>
<dbReference type="SUPFAM" id="SSF52540">
    <property type="entry name" value="P-loop containing nucleoside triphosphate hydrolases"/>
    <property type="match status" value="1"/>
</dbReference>
<dbReference type="PIRSF" id="PIRSF007531">
    <property type="entry name" value="CPT"/>
    <property type="match status" value="1"/>
</dbReference>
<dbReference type="GO" id="GO:0016740">
    <property type="term" value="F:transferase activity"/>
    <property type="evidence" value="ECO:0007669"/>
    <property type="project" value="UniProtKB-KW"/>
</dbReference>
<evidence type="ECO:0000256" key="2">
    <source>
        <dbReference type="PIRSR" id="PIRSR007531-2"/>
    </source>
</evidence>
<evidence type="ECO:0000313" key="4">
    <source>
        <dbReference type="Proteomes" id="UP000543030"/>
    </source>
</evidence>
<accession>A0A840RF54</accession>
<dbReference type="EMBL" id="JACHHN010000005">
    <property type="protein sequence ID" value="MBB5191965.1"/>
    <property type="molecule type" value="Genomic_DNA"/>
</dbReference>
<dbReference type="EC" id="2.7.1.-" evidence="3"/>
<evidence type="ECO:0000256" key="1">
    <source>
        <dbReference type="PIRSR" id="PIRSR007531-1"/>
    </source>
</evidence>
<dbReference type="AlphaFoldDB" id="A0A840RF54"/>
<gene>
    <name evidence="3" type="ORF">HNQ50_002702</name>
</gene>
<dbReference type="Gene3D" id="3.40.50.300">
    <property type="entry name" value="P-loop containing nucleotide triphosphate hydrolases"/>
    <property type="match status" value="1"/>
</dbReference>
<sequence>MPFVEGLPQIIVLNGTSSSGKTSIARALQTLLPTQYLNFSIDSVLDTLPPEDLARLQRGDVISRNGYDWQNLVRGYHYCLPGLLQAGLRLIVDNAWCHADETRELLTELAGYRVVLVGVQCALAEVVRREAERGDRPAGLAAWEFERVHGQMQYDLVVDTGIQNAQACAAELAALLQTPAGSFWRGAADTLERLSLGL</sequence>
<proteinExistence type="predicted"/>
<feature type="active site" evidence="1">
    <location>
        <position position="42"/>
    </location>
</feature>
<protein>
    <submittedName>
        <fullName evidence="3">Chloramphenicol 3-O phosphotransferase</fullName>
        <ecNumber evidence="3">2.7.1.-</ecNumber>
    </submittedName>
</protein>
<reference evidence="3 4" key="1">
    <citation type="submission" date="2020-08" db="EMBL/GenBank/DDBJ databases">
        <title>Genomic Encyclopedia of Type Strains, Phase IV (KMG-IV): sequencing the most valuable type-strain genomes for metagenomic binning, comparative biology and taxonomic classification.</title>
        <authorList>
            <person name="Goeker M."/>
        </authorList>
    </citation>
    <scope>NUCLEOTIDE SEQUENCE [LARGE SCALE GENOMIC DNA]</scope>
    <source>
        <strain evidence="3 4">DSM 18233</strain>
    </source>
</reference>
<dbReference type="InterPro" id="IPR027417">
    <property type="entry name" value="P-loop_NTPase"/>
</dbReference>
<feature type="binding site" evidence="2">
    <location>
        <begin position="15"/>
        <end position="22"/>
    </location>
    <ligand>
        <name>ATP</name>
        <dbReference type="ChEBI" id="CHEBI:30616"/>
    </ligand>
</feature>
<keyword evidence="4" id="KW-1185">Reference proteome</keyword>
<dbReference type="InterPro" id="IPR012853">
    <property type="entry name" value="CPT"/>
</dbReference>
<organism evidence="3 4">
    <name type="scientific">Silvimonas terrae</name>
    <dbReference type="NCBI Taxonomy" id="300266"/>
    <lineage>
        <taxon>Bacteria</taxon>
        <taxon>Pseudomonadati</taxon>
        <taxon>Pseudomonadota</taxon>
        <taxon>Betaproteobacteria</taxon>
        <taxon>Neisseriales</taxon>
        <taxon>Chitinibacteraceae</taxon>
        <taxon>Silvimonas</taxon>
    </lineage>
</organism>